<protein>
    <recommendedName>
        <fullName evidence="2">Leucine-rich repeat domain-containing protein</fullName>
    </recommendedName>
</protein>
<name>A0A382SV81_9ZZZZ</name>
<evidence type="ECO:0008006" key="2">
    <source>
        <dbReference type="Google" id="ProtNLM"/>
    </source>
</evidence>
<accession>A0A382SV81</accession>
<sequence>YLEKNHITDPAPLCELKALKQLWLYGNPLEPEAVAALEEALPKCEVFI</sequence>
<gene>
    <name evidence="1" type="ORF">METZ01_LOCUS366527</name>
</gene>
<dbReference type="AlphaFoldDB" id="A0A382SV81"/>
<dbReference type="EMBL" id="UINC01131766">
    <property type="protein sequence ID" value="SVD13673.1"/>
    <property type="molecule type" value="Genomic_DNA"/>
</dbReference>
<feature type="non-terminal residue" evidence="1">
    <location>
        <position position="1"/>
    </location>
</feature>
<organism evidence="1">
    <name type="scientific">marine metagenome</name>
    <dbReference type="NCBI Taxonomy" id="408172"/>
    <lineage>
        <taxon>unclassified sequences</taxon>
        <taxon>metagenomes</taxon>
        <taxon>ecological metagenomes</taxon>
    </lineage>
</organism>
<proteinExistence type="predicted"/>
<evidence type="ECO:0000313" key="1">
    <source>
        <dbReference type="EMBL" id="SVD13673.1"/>
    </source>
</evidence>
<reference evidence="1" key="1">
    <citation type="submission" date="2018-05" db="EMBL/GenBank/DDBJ databases">
        <authorList>
            <person name="Lanie J.A."/>
            <person name="Ng W.-L."/>
            <person name="Kazmierczak K.M."/>
            <person name="Andrzejewski T.M."/>
            <person name="Davidsen T.M."/>
            <person name="Wayne K.J."/>
            <person name="Tettelin H."/>
            <person name="Glass J.I."/>
            <person name="Rusch D."/>
            <person name="Podicherti R."/>
            <person name="Tsui H.-C.T."/>
            <person name="Winkler M.E."/>
        </authorList>
    </citation>
    <scope>NUCLEOTIDE SEQUENCE</scope>
</reference>